<proteinExistence type="predicted"/>
<dbReference type="AlphaFoldDB" id="A0A8H5EZZ7"/>
<accession>A0A8H5EZZ7</accession>
<evidence type="ECO:0000313" key="2">
    <source>
        <dbReference type="EMBL" id="KAF5318596.1"/>
    </source>
</evidence>
<reference evidence="2 3" key="1">
    <citation type="journal article" date="2020" name="ISME J.">
        <title>Uncovering the hidden diversity of litter-decomposition mechanisms in mushroom-forming fungi.</title>
        <authorList>
            <person name="Floudas D."/>
            <person name="Bentzer J."/>
            <person name="Ahren D."/>
            <person name="Johansson T."/>
            <person name="Persson P."/>
            <person name="Tunlid A."/>
        </authorList>
    </citation>
    <scope>NUCLEOTIDE SEQUENCE [LARGE SCALE GENOMIC DNA]</scope>
    <source>
        <strain evidence="2 3">CBS 101986</strain>
    </source>
</reference>
<evidence type="ECO:0000313" key="3">
    <source>
        <dbReference type="Proteomes" id="UP000567179"/>
    </source>
</evidence>
<evidence type="ECO:0000256" key="1">
    <source>
        <dbReference type="SAM" id="MobiDB-lite"/>
    </source>
</evidence>
<comment type="caution">
    <text evidence="2">The sequence shown here is derived from an EMBL/GenBank/DDBJ whole genome shotgun (WGS) entry which is preliminary data.</text>
</comment>
<keyword evidence="3" id="KW-1185">Reference proteome</keyword>
<feature type="compositionally biased region" description="Polar residues" evidence="1">
    <location>
        <begin position="60"/>
        <end position="69"/>
    </location>
</feature>
<name>A0A8H5EZZ7_9AGAR</name>
<organism evidence="2 3">
    <name type="scientific">Psilocybe cf. subviscida</name>
    <dbReference type="NCBI Taxonomy" id="2480587"/>
    <lineage>
        <taxon>Eukaryota</taxon>
        <taxon>Fungi</taxon>
        <taxon>Dikarya</taxon>
        <taxon>Basidiomycota</taxon>
        <taxon>Agaricomycotina</taxon>
        <taxon>Agaricomycetes</taxon>
        <taxon>Agaricomycetidae</taxon>
        <taxon>Agaricales</taxon>
        <taxon>Agaricineae</taxon>
        <taxon>Strophariaceae</taxon>
        <taxon>Psilocybe</taxon>
    </lineage>
</organism>
<dbReference type="Proteomes" id="UP000567179">
    <property type="component" value="Unassembled WGS sequence"/>
</dbReference>
<gene>
    <name evidence="2" type="ORF">D9619_010807</name>
</gene>
<feature type="region of interest" description="Disordered" evidence="1">
    <location>
        <begin position="60"/>
        <end position="87"/>
    </location>
</feature>
<protein>
    <submittedName>
        <fullName evidence="2">Uncharacterized protein</fullName>
    </submittedName>
</protein>
<sequence>MGTSFHTSCLMPFHGSYKHQVTWAHSAVYQPYTPQPGPHHQLYQHPYMSYTTPSLQPTSFSLSLKSNTEAPHPAERQSEQSPAPQQHTVRPEIIQCLNHAVKLPITGPGFIVHIGNDSIPAGVTEQSTFLNAESPNFDAGFAGIGCQQLALEYIKVQMELQKMALANEQIYRLRELELKAQLDIAKLNLAKAAAEPEEHLPMADSNV</sequence>
<dbReference type="EMBL" id="JAACJJ010000030">
    <property type="protein sequence ID" value="KAF5318596.1"/>
    <property type="molecule type" value="Genomic_DNA"/>
</dbReference>